<keyword evidence="2" id="KW-0240">DNA-directed RNA polymerase</keyword>
<dbReference type="GO" id="GO:0046872">
    <property type="term" value="F:metal ion binding"/>
    <property type="evidence" value="ECO:0007669"/>
    <property type="project" value="UniProtKB-KW"/>
</dbReference>
<dbReference type="KEGG" id="dpx:DAPPUDRAFT_66718"/>
<keyword evidence="5" id="KW-0479">Metal-binding</keyword>
<evidence type="ECO:0000256" key="5">
    <source>
        <dbReference type="ARBA" id="ARBA00022723"/>
    </source>
</evidence>
<protein>
    <recommendedName>
        <fullName evidence="1">DNA-directed RNA polymerase</fullName>
        <ecNumber evidence="1">2.7.7.6</ecNumber>
    </recommendedName>
</protein>
<dbReference type="InterPro" id="IPR044893">
    <property type="entry name" value="RNA_pol_Rpb1_clamp_domain"/>
</dbReference>
<keyword evidence="6" id="KW-0862">Zinc</keyword>
<dbReference type="HOGENOM" id="CLU_084021_1_0_1"/>
<keyword evidence="7" id="KW-0804">Transcription</keyword>
<dbReference type="InterPro" id="IPR007080">
    <property type="entry name" value="RNA_pol_Rpb1_1"/>
</dbReference>
<organism evidence="10 11">
    <name type="scientific">Daphnia pulex</name>
    <name type="common">Water flea</name>
    <dbReference type="NCBI Taxonomy" id="6669"/>
    <lineage>
        <taxon>Eukaryota</taxon>
        <taxon>Metazoa</taxon>
        <taxon>Ecdysozoa</taxon>
        <taxon>Arthropoda</taxon>
        <taxon>Crustacea</taxon>
        <taxon>Branchiopoda</taxon>
        <taxon>Diplostraca</taxon>
        <taxon>Cladocera</taxon>
        <taxon>Anomopoda</taxon>
        <taxon>Daphniidae</taxon>
        <taxon>Daphnia</taxon>
    </lineage>
</organism>
<dbReference type="eggNOG" id="KOG0261">
    <property type="taxonomic scope" value="Eukaryota"/>
</dbReference>
<evidence type="ECO:0000256" key="1">
    <source>
        <dbReference type="ARBA" id="ARBA00012418"/>
    </source>
</evidence>
<reference evidence="10 11" key="1">
    <citation type="journal article" date="2011" name="Science">
        <title>The ecoresponsive genome of Daphnia pulex.</title>
        <authorList>
            <person name="Colbourne J.K."/>
            <person name="Pfrender M.E."/>
            <person name="Gilbert D."/>
            <person name="Thomas W.K."/>
            <person name="Tucker A."/>
            <person name="Oakley T.H."/>
            <person name="Tokishita S."/>
            <person name="Aerts A."/>
            <person name="Arnold G.J."/>
            <person name="Basu M.K."/>
            <person name="Bauer D.J."/>
            <person name="Caceres C.E."/>
            <person name="Carmel L."/>
            <person name="Casola C."/>
            <person name="Choi J.H."/>
            <person name="Detter J.C."/>
            <person name="Dong Q."/>
            <person name="Dusheyko S."/>
            <person name="Eads B.D."/>
            <person name="Frohlich T."/>
            <person name="Geiler-Samerotte K.A."/>
            <person name="Gerlach D."/>
            <person name="Hatcher P."/>
            <person name="Jogdeo S."/>
            <person name="Krijgsveld J."/>
            <person name="Kriventseva E.V."/>
            <person name="Kultz D."/>
            <person name="Laforsch C."/>
            <person name="Lindquist E."/>
            <person name="Lopez J."/>
            <person name="Manak J.R."/>
            <person name="Muller J."/>
            <person name="Pangilinan J."/>
            <person name="Patwardhan R.P."/>
            <person name="Pitluck S."/>
            <person name="Pritham E.J."/>
            <person name="Rechtsteiner A."/>
            <person name="Rho M."/>
            <person name="Rogozin I.B."/>
            <person name="Sakarya O."/>
            <person name="Salamov A."/>
            <person name="Schaack S."/>
            <person name="Shapiro H."/>
            <person name="Shiga Y."/>
            <person name="Skalitzky C."/>
            <person name="Smith Z."/>
            <person name="Souvorov A."/>
            <person name="Sung W."/>
            <person name="Tang Z."/>
            <person name="Tsuchiya D."/>
            <person name="Tu H."/>
            <person name="Vos H."/>
            <person name="Wang M."/>
            <person name="Wolf Y.I."/>
            <person name="Yamagata H."/>
            <person name="Yamada T."/>
            <person name="Ye Y."/>
            <person name="Shaw J.R."/>
            <person name="Andrews J."/>
            <person name="Crease T.J."/>
            <person name="Tang H."/>
            <person name="Lucas S.M."/>
            <person name="Robertson H.M."/>
            <person name="Bork P."/>
            <person name="Koonin E.V."/>
            <person name="Zdobnov E.M."/>
            <person name="Grigoriev I.V."/>
            <person name="Lynch M."/>
            <person name="Boore J.L."/>
        </authorList>
    </citation>
    <scope>NUCLEOTIDE SEQUENCE [LARGE SCALE GENOMIC DNA]</scope>
</reference>
<dbReference type="InParanoid" id="E9HWR6"/>
<evidence type="ECO:0000313" key="11">
    <source>
        <dbReference type="Proteomes" id="UP000000305"/>
    </source>
</evidence>
<feature type="non-terminal residue" evidence="10">
    <location>
        <position position="1"/>
    </location>
</feature>
<evidence type="ECO:0000259" key="9">
    <source>
        <dbReference type="Pfam" id="PF04997"/>
    </source>
</evidence>
<dbReference type="AlphaFoldDB" id="E9HWR6"/>
<feature type="domain" description="RNA polymerase Rpb1" evidence="9">
    <location>
        <begin position="13"/>
        <end position="116"/>
    </location>
</feature>
<gene>
    <name evidence="10" type="ORF">DAPPUDRAFT_66718</name>
</gene>
<dbReference type="EC" id="2.7.7.6" evidence="1"/>
<keyword evidence="11" id="KW-1185">Reference proteome</keyword>
<evidence type="ECO:0000313" key="10">
    <source>
        <dbReference type="EMBL" id="EFX63814.1"/>
    </source>
</evidence>
<evidence type="ECO:0000256" key="4">
    <source>
        <dbReference type="ARBA" id="ARBA00022695"/>
    </source>
</evidence>
<keyword evidence="3" id="KW-0808">Transferase</keyword>
<dbReference type="InterPro" id="IPR015700">
    <property type="entry name" value="RPC1"/>
</dbReference>
<dbReference type="PANTHER" id="PTHR48446:SF1">
    <property type="entry name" value="DNA-DIRECTED RNA POLYMERASE SUBUNIT BETA' N-TERMINAL SECTION"/>
    <property type="match status" value="1"/>
</dbReference>
<dbReference type="PANTHER" id="PTHR48446">
    <property type="entry name" value="DNA-DIRECTED RNA POLYMERASE SUBUNIT BETA' N-TERMINAL SECTION"/>
    <property type="match status" value="1"/>
</dbReference>
<dbReference type="OrthoDB" id="270392at2759"/>
<keyword evidence="4" id="KW-0548">Nucleotidyltransferase</keyword>
<evidence type="ECO:0000256" key="6">
    <source>
        <dbReference type="ARBA" id="ARBA00022833"/>
    </source>
</evidence>
<evidence type="ECO:0000256" key="8">
    <source>
        <dbReference type="SAM" id="MobiDB-lite"/>
    </source>
</evidence>
<dbReference type="STRING" id="6669.E9HWR6"/>
<dbReference type="GO" id="GO:0000428">
    <property type="term" value="C:DNA-directed RNA polymerase complex"/>
    <property type="evidence" value="ECO:0007669"/>
    <property type="project" value="UniProtKB-KW"/>
</dbReference>
<feature type="compositionally biased region" description="Polar residues" evidence="8">
    <location>
        <begin position="45"/>
        <end position="56"/>
    </location>
</feature>
<evidence type="ECO:0000256" key="2">
    <source>
        <dbReference type="ARBA" id="ARBA00022478"/>
    </source>
</evidence>
<dbReference type="EMBL" id="GL732955">
    <property type="protein sequence ID" value="EFX63814.1"/>
    <property type="molecule type" value="Genomic_DNA"/>
</dbReference>
<dbReference type="GO" id="GO:0003677">
    <property type="term" value="F:DNA binding"/>
    <property type="evidence" value="ECO:0007669"/>
    <property type="project" value="InterPro"/>
</dbReference>
<dbReference type="FunFam" id="4.10.860.120:FF:000004">
    <property type="entry name" value="DNA-directed RNA polymerase subunit"/>
    <property type="match status" value="1"/>
</dbReference>
<proteinExistence type="predicted"/>
<dbReference type="GO" id="GO:0003899">
    <property type="term" value="F:DNA-directed RNA polymerase activity"/>
    <property type="evidence" value="ECO:0007669"/>
    <property type="project" value="UniProtKB-EC"/>
</dbReference>
<dbReference type="Gene3D" id="4.10.860.120">
    <property type="entry name" value="RNA polymerase II, clamp domain"/>
    <property type="match status" value="1"/>
</dbReference>
<feature type="region of interest" description="Disordered" evidence="8">
    <location>
        <begin position="45"/>
        <end position="64"/>
    </location>
</feature>
<dbReference type="SUPFAM" id="SSF64484">
    <property type="entry name" value="beta and beta-prime subunits of DNA dependent RNA-polymerase"/>
    <property type="match status" value="1"/>
</dbReference>
<sequence length="116" mass="12926">MSKEQYRDTDVIRKIAKVSFGIESPQQIQQNSHIQIVSEKLYLENSSSNQDSSRTPVPNGMLDRKMGTSVKDALCATCGKGVENCVGHFGYIDLELPVFHVGYFKATINVLQTICK</sequence>
<evidence type="ECO:0000256" key="3">
    <source>
        <dbReference type="ARBA" id="ARBA00022679"/>
    </source>
</evidence>
<accession>E9HWR6</accession>
<dbReference type="GO" id="GO:0006351">
    <property type="term" value="P:DNA-templated transcription"/>
    <property type="evidence" value="ECO:0007669"/>
    <property type="project" value="InterPro"/>
</dbReference>
<evidence type="ECO:0000256" key="7">
    <source>
        <dbReference type="ARBA" id="ARBA00023163"/>
    </source>
</evidence>
<dbReference type="Proteomes" id="UP000000305">
    <property type="component" value="Unassembled WGS sequence"/>
</dbReference>
<dbReference type="Pfam" id="PF04997">
    <property type="entry name" value="RNA_pol_Rpb1_1"/>
    <property type="match status" value="1"/>
</dbReference>
<name>E9HWR6_DAPPU</name>